<dbReference type="GO" id="GO:0003677">
    <property type="term" value="F:DNA binding"/>
    <property type="evidence" value="ECO:0007669"/>
    <property type="project" value="UniProtKB-KW"/>
</dbReference>
<reference evidence="1" key="1">
    <citation type="submission" date="2018-11" db="EMBL/GenBank/DDBJ databases">
        <authorList>
            <consortium name="Genoscope - CEA"/>
            <person name="William W."/>
        </authorList>
    </citation>
    <scope>NUCLEOTIDE SEQUENCE [LARGE SCALE GENOMIC DNA]</scope>
    <source>
        <strain evidence="1">T9AD</strain>
    </source>
</reference>
<evidence type="ECO:0000313" key="1">
    <source>
        <dbReference type="EMBL" id="VDN64700.1"/>
    </source>
</evidence>
<sequence length="117" mass="13388">MFGINNYPEEWVIANHWVIVNQSPQWSNRYPVNIFYMERAADRARALIRIVGVKKASERGGAYERWRNVSKGLVRVSTEEIDVLVQIFPQYALWLASGQIAPECGQTSPDYDAANQT</sequence>
<organism evidence="1">
    <name type="scientific">Ectopseudomonas oleovorans</name>
    <name type="common">Pseudomonas oleovorans</name>
    <dbReference type="NCBI Taxonomy" id="301"/>
    <lineage>
        <taxon>Bacteria</taxon>
        <taxon>Pseudomonadati</taxon>
        <taxon>Pseudomonadota</taxon>
        <taxon>Gammaproteobacteria</taxon>
        <taxon>Pseudomonadales</taxon>
        <taxon>Pseudomonadaceae</taxon>
        <taxon>Ectopseudomonas</taxon>
    </lineage>
</organism>
<gene>
    <name evidence="1" type="ORF">POT9AD_3725</name>
</gene>
<dbReference type="InterPro" id="IPR010982">
    <property type="entry name" value="Lambda_DNA-bd_dom_sf"/>
</dbReference>
<dbReference type="Gene3D" id="1.10.260.40">
    <property type="entry name" value="lambda repressor-like DNA-binding domains"/>
    <property type="match status" value="1"/>
</dbReference>
<protein>
    <submittedName>
        <fullName evidence="1">DNA-binding protein (Modular protein)</fullName>
    </submittedName>
</protein>
<name>A0A653B8I9_ECTOL</name>
<keyword evidence="1" id="KW-0238">DNA-binding</keyword>
<dbReference type="EMBL" id="LR130779">
    <property type="protein sequence ID" value="VDN64700.1"/>
    <property type="molecule type" value="Genomic_DNA"/>
</dbReference>
<proteinExistence type="predicted"/>
<accession>A0A653B8I9</accession>
<dbReference type="AlphaFoldDB" id="A0A653B8I9"/>